<evidence type="ECO:0000313" key="1">
    <source>
        <dbReference type="EMBL" id="MBL7630968.1"/>
    </source>
</evidence>
<sequence length="48" mass="5284">MDDDVENRRRPAAVPVAEGDAIMCLAASSEVLSQCSHRQYSQSPEEHP</sequence>
<gene>
    <name evidence="1" type="ORF">I7412_28160</name>
</gene>
<protein>
    <submittedName>
        <fullName evidence="1">Uncharacterized protein</fullName>
    </submittedName>
</protein>
<dbReference type="AlphaFoldDB" id="A0A937RQS5"/>
<comment type="caution">
    <text evidence="1">The sequence shown here is derived from an EMBL/GenBank/DDBJ whole genome shotgun (WGS) entry which is preliminary data.</text>
</comment>
<organism evidence="1 2">
    <name type="scientific">Frankia nepalensis</name>
    <dbReference type="NCBI Taxonomy" id="1836974"/>
    <lineage>
        <taxon>Bacteria</taxon>
        <taxon>Bacillati</taxon>
        <taxon>Actinomycetota</taxon>
        <taxon>Actinomycetes</taxon>
        <taxon>Frankiales</taxon>
        <taxon>Frankiaceae</taxon>
        <taxon>Frankia</taxon>
    </lineage>
</organism>
<keyword evidence="2" id="KW-1185">Reference proteome</keyword>
<name>A0A937RQS5_9ACTN</name>
<dbReference type="EMBL" id="JAEACQ010000257">
    <property type="protein sequence ID" value="MBL7630968.1"/>
    <property type="molecule type" value="Genomic_DNA"/>
</dbReference>
<evidence type="ECO:0000313" key="2">
    <source>
        <dbReference type="Proteomes" id="UP000604475"/>
    </source>
</evidence>
<dbReference type="Proteomes" id="UP000604475">
    <property type="component" value="Unassembled WGS sequence"/>
</dbReference>
<proteinExistence type="predicted"/>
<accession>A0A937RQS5</accession>
<reference evidence="1" key="1">
    <citation type="submission" date="2020-12" db="EMBL/GenBank/DDBJ databases">
        <title>Genomic characterization of non-nitrogen-fixing Frankia strains.</title>
        <authorList>
            <person name="Carlos-Shanley C."/>
            <person name="Guerra T."/>
            <person name="Hahn D."/>
        </authorList>
    </citation>
    <scope>NUCLEOTIDE SEQUENCE</scope>
    <source>
        <strain evidence="1">CN6</strain>
    </source>
</reference>